<comment type="caution">
    <text evidence="3">The sequence shown here is derived from an EMBL/GenBank/DDBJ whole genome shotgun (WGS) entry which is preliminary data.</text>
</comment>
<dbReference type="OrthoDB" id="9810761at2"/>
<evidence type="ECO:0000313" key="3">
    <source>
        <dbReference type="EMBL" id="RXH54341.1"/>
    </source>
</evidence>
<dbReference type="Gene3D" id="3.40.50.300">
    <property type="entry name" value="P-loop containing nucleotide triphosphate hydrolases"/>
    <property type="match status" value="1"/>
</dbReference>
<dbReference type="AlphaFoldDB" id="A0A4Q0SYR0"/>
<reference evidence="3 4" key="1">
    <citation type="submission" date="2018-11" db="EMBL/GenBank/DDBJ databases">
        <authorList>
            <person name="Mardanov A.V."/>
            <person name="Ravin N.V."/>
            <person name="Dedysh S.N."/>
        </authorList>
    </citation>
    <scope>NUCLEOTIDE SEQUENCE [LARGE SCALE GENOMIC DNA]</scope>
    <source>
        <strain evidence="3 4">AF10</strain>
    </source>
</reference>
<evidence type="ECO:0000259" key="2">
    <source>
        <dbReference type="Pfam" id="PF00437"/>
    </source>
</evidence>
<name>A0A4Q0SYR0_9BACT</name>
<dbReference type="RefSeq" id="WP_128915241.1">
    <property type="nucleotide sequence ID" value="NZ_RDSM01000004.1"/>
</dbReference>
<keyword evidence="4" id="KW-1185">Reference proteome</keyword>
<feature type="domain" description="Bacterial type II secretion system protein E" evidence="2">
    <location>
        <begin position="99"/>
        <end position="376"/>
    </location>
</feature>
<dbReference type="EMBL" id="RDSM01000004">
    <property type="protein sequence ID" value="RXH54341.1"/>
    <property type="molecule type" value="Genomic_DNA"/>
</dbReference>
<dbReference type="SUPFAM" id="SSF52540">
    <property type="entry name" value="P-loop containing nucleoside triphosphate hydrolases"/>
    <property type="match status" value="1"/>
</dbReference>
<dbReference type="CDD" id="cd01130">
    <property type="entry name" value="VirB11-like_ATPase"/>
    <property type="match status" value="1"/>
</dbReference>
<dbReference type="InterPro" id="IPR001482">
    <property type="entry name" value="T2SS/T4SS_dom"/>
</dbReference>
<dbReference type="PANTHER" id="PTHR30486:SF15">
    <property type="entry name" value="TYPE II_IV SECRETION SYSTEM ATPASE"/>
    <property type="match status" value="1"/>
</dbReference>
<evidence type="ECO:0000256" key="1">
    <source>
        <dbReference type="ARBA" id="ARBA00006611"/>
    </source>
</evidence>
<dbReference type="Proteomes" id="UP000289437">
    <property type="component" value="Unassembled WGS sequence"/>
</dbReference>
<dbReference type="PANTHER" id="PTHR30486">
    <property type="entry name" value="TWITCHING MOTILITY PROTEIN PILT"/>
    <property type="match status" value="1"/>
</dbReference>
<sequence length="452" mass="49208">MNEVSLYMTGVPARTVVPVEARTGPVLSDGSKNQLKTAVHQELIKRVDLEKLTLLQTDPGGRQKLLSTIAQLIGEQSVPLSAYERDLLADEVMDEVFGLGPLEPLLHDGTVSDILVNTHDKVYVERHGVIEKTNVVFRDNGHLMHIIDKIVSAVGRRIDESSPMVDARLLDGSRVNIVIPPLAVDGPIMSIRRFGSAPLTSDDLLRHRAFTPQMLELLKGAVRARLNIVVSGGTGAGKTTLLNVLSGFISAAERIVTIEDSAELQIKQEHVVRLECRPPNVEGKGAVRQRELVINALRMRPDRIILGEIRGEEALDVLQAMNTGHDGSITTVHANNPRDAIARLETMAMMGTVALPEKAIRAQIASAVHLIIQVSRMSDGSRRITHISEVTGSTGDIVSMQDIFLFEKLGLGAGQKVKGRFFATGIVPKFAEKLTAAGIPFYPETLSHSMEV</sequence>
<dbReference type="Gene3D" id="3.30.450.380">
    <property type="match status" value="1"/>
</dbReference>
<dbReference type="InterPro" id="IPR027417">
    <property type="entry name" value="P-loop_NTPase"/>
</dbReference>
<dbReference type="GO" id="GO:0016887">
    <property type="term" value="F:ATP hydrolysis activity"/>
    <property type="evidence" value="ECO:0007669"/>
    <property type="project" value="InterPro"/>
</dbReference>
<organism evidence="3 4">
    <name type="scientific">Granulicella sibirica</name>
    <dbReference type="NCBI Taxonomy" id="2479048"/>
    <lineage>
        <taxon>Bacteria</taxon>
        <taxon>Pseudomonadati</taxon>
        <taxon>Acidobacteriota</taxon>
        <taxon>Terriglobia</taxon>
        <taxon>Terriglobales</taxon>
        <taxon>Acidobacteriaceae</taxon>
        <taxon>Granulicella</taxon>
    </lineage>
</organism>
<dbReference type="Pfam" id="PF00437">
    <property type="entry name" value="T2SSE"/>
    <property type="match status" value="1"/>
</dbReference>
<protein>
    <submittedName>
        <fullName evidence="3">Type II/IV secretion system ATP hydrolase TadA/VirB11/CpaF, TadA subfamily</fullName>
    </submittedName>
</protein>
<gene>
    <name evidence="3" type="ORF">GRAN_4637</name>
</gene>
<reference evidence="4" key="2">
    <citation type="submission" date="2019-02" db="EMBL/GenBank/DDBJ databases">
        <title>Granulicella sibirica sp. nov., a psychrotolerant acidobacterium isolated from an organic soil layer in forested tundra, West Siberia.</title>
        <authorList>
            <person name="Oshkin I.Y."/>
            <person name="Kulichevskaya I.S."/>
            <person name="Rijpstra W.I.C."/>
            <person name="Sinninghe Damste J.S."/>
            <person name="Rakitin A.L."/>
            <person name="Ravin N.V."/>
            <person name="Dedysh S.N."/>
        </authorList>
    </citation>
    <scope>NUCLEOTIDE SEQUENCE [LARGE SCALE GENOMIC DNA]</scope>
    <source>
        <strain evidence="4">AF10</strain>
    </source>
</reference>
<dbReference type="InterPro" id="IPR050921">
    <property type="entry name" value="T4SS_GSP_E_ATPase"/>
</dbReference>
<comment type="similarity">
    <text evidence="1">Belongs to the GSP E family.</text>
</comment>
<keyword evidence="3" id="KW-0378">Hydrolase</keyword>
<evidence type="ECO:0000313" key="4">
    <source>
        <dbReference type="Proteomes" id="UP000289437"/>
    </source>
</evidence>
<accession>A0A4Q0SYR0</accession>
<proteinExistence type="inferred from homology"/>